<dbReference type="Proteomes" id="UP001642487">
    <property type="component" value="Chromosome 7"/>
</dbReference>
<evidence type="ECO:0000313" key="2">
    <source>
        <dbReference type="EMBL" id="CAK9325889.1"/>
    </source>
</evidence>
<sequence length="117" mass="13494">MGIPKGQFATELLPQSTRPQHNHNFSENFLVRHLEERIVGKPRSELQGDKLKEKVTRVQKLGGTARCHQANNFDNVVHGLRERLLQDSQAWDLEIKPEVIQIDNRKKDDSKSSERSN</sequence>
<feature type="region of interest" description="Disordered" evidence="1">
    <location>
        <begin position="1"/>
        <end position="24"/>
    </location>
</feature>
<evidence type="ECO:0000256" key="1">
    <source>
        <dbReference type="SAM" id="MobiDB-lite"/>
    </source>
</evidence>
<reference evidence="2 3" key="1">
    <citation type="submission" date="2024-03" db="EMBL/GenBank/DDBJ databases">
        <authorList>
            <person name="Gkanogiannis A."/>
            <person name="Becerra Lopez-Lavalle L."/>
        </authorList>
    </citation>
    <scope>NUCLEOTIDE SEQUENCE [LARGE SCALE GENOMIC DNA]</scope>
</reference>
<protein>
    <submittedName>
        <fullName evidence="2">Uncharacterized protein</fullName>
    </submittedName>
</protein>
<organism evidence="2 3">
    <name type="scientific">Citrullus colocynthis</name>
    <name type="common">colocynth</name>
    <dbReference type="NCBI Taxonomy" id="252529"/>
    <lineage>
        <taxon>Eukaryota</taxon>
        <taxon>Viridiplantae</taxon>
        <taxon>Streptophyta</taxon>
        <taxon>Embryophyta</taxon>
        <taxon>Tracheophyta</taxon>
        <taxon>Spermatophyta</taxon>
        <taxon>Magnoliopsida</taxon>
        <taxon>eudicotyledons</taxon>
        <taxon>Gunneridae</taxon>
        <taxon>Pentapetalae</taxon>
        <taxon>rosids</taxon>
        <taxon>fabids</taxon>
        <taxon>Cucurbitales</taxon>
        <taxon>Cucurbitaceae</taxon>
        <taxon>Benincaseae</taxon>
        <taxon>Citrullus</taxon>
    </lineage>
</organism>
<gene>
    <name evidence="2" type="ORF">CITCOLO1_LOCUS18165</name>
</gene>
<proteinExistence type="predicted"/>
<accession>A0ABP0YZC1</accession>
<name>A0ABP0YZC1_9ROSI</name>
<feature type="compositionally biased region" description="Polar residues" evidence="1">
    <location>
        <begin position="13"/>
        <end position="24"/>
    </location>
</feature>
<dbReference type="EMBL" id="OZ021741">
    <property type="protein sequence ID" value="CAK9325889.1"/>
    <property type="molecule type" value="Genomic_DNA"/>
</dbReference>
<evidence type="ECO:0000313" key="3">
    <source>
        <dbReference type="Proteomes" id="UP001642487"/>
    </source>
</evidence>
<keyword evidence="3" id="KW-1185">Reference proteome</keyword>